<dbReference type="EMBL" id="JAIWYP010000014">
    <property type="protein sequence ID" value="KAH3713577.1"/>
    <property type="molecule type" value="Genomic_DNA"/>
</dbReference>
<gene>
    <name evidence="1" type="ORF">DPMN_073369</name>
</gene>
<proteinExistence type="predicted"/>
<organism evidence="1 2">
    <name type="scientific">Dreissena polymorpha</name>
    <name type="common">Zebra mussel</name>
    <name type="synonym">Mytilus polymorpha</name>
    <dbReference type="NCBI Taxonomy" id="45954"/>
    <lineage>
        <taxon>Eukaryota</taxon>
        <taxon>Metazoa</taxon>
        <taxon>Spiralia</taxon>
        <taxon>Lophotrochozoa</taxon>
        <taxon>Mollusca</taxon>
        <taxon>Bivalvia</taxon>
        <taxon>Autobranchia</taxon>
        <taxon>Heteroconchia</taxon>
        <taxon>Euheterodonta</taxon>
        <taxon>Imparidentia</taxon>
        <taxon>Neoheterodontei</taxon>
        <taxon>Myida</taxon>
        <taxon>Dreissenoidea</taxon>
        <taxon>Dreissenidae</taxon>
        <taxon>Dreissena</taxon>
    </lineage>
</organism>
<evidence type="ECO:0000313" key="1">
    <source>
        <dbReference type="EMBL" id="KAH3713577.1"/>
    </source>
</evidence>
<dbReference type="AlphaFoldDB" id="A0A9D4HD22"/>
<keyword evidence="2" id="KW-1185">Reference proteome</keyword>
<sequence>MCTTDECRNYIPTNRQLCYQHDGSNIISTTMAVKCDRTLVGNSLRVELKDKDTQLVLCDIKISQGKCIIFMTYSE</sequence>
<accession>A0A9D4HD22</accession>
<comment type="caution">
    <text evidence="1">The sequence shown here is derived from an EMBL/GenBank/DDBJ whole genome shotgun (WGS) entry which is preliminary data.</text>
</comment>
<dbReference type="Proteomes" id="UP000828390">
    <property type="component" value="Unassembled WGS sequence"/>
</dbReference>
<reference evidence="1" key="1">
    <citation type="journal article" date="2019" name="bioRxiv">
        <title>The Genome of the Zebra Mussel, Dreissena polymorpha: A Resource for Invasive Species Research.</title>
        <authorList>
            <person name="McCartney M.A."/>
            <person name="Auch B."/>
            <person name="Kono T."/>
            <person name="Mallez S."/>
            <person name="Zhang Y."/>
            <person name="Obille A."/>
            <person name="Becker A."/>
            <person name="Abrahante J.E."/>
            <person name="Garbe J."/>
            <person name="Badalamenti J.P."/>
            <person name="Herman A."/>
            <person name="Mangelson H."/>
            <person name="Liachko I."/>
            <person name="Sullivan S."/>
            <person name="Sone E.D."/>
            <person name="Koren S."/>
            <person name="Silverstein K.A.T."/>
            <person name="Beckman K.B."/>
            <person name="Gohl D.M."/>
        </authorList>
    </citation>
    <scope>NUCLEOTIDE SEQUENCE</scope>
    <source>
        <strain evidence="1">Duluth1</strain>
        <tissue evidence="1">Whole animal</tissue>
    </source>
</reference>
<reference evidence="1" key="2">
    <citation type="submission" date="2020-11" db="EMBL/GenBank/DDBJ databases">
        <authorList>
            <person name="McCartney M.A."/>
            <person name="Auch B."/>
            <person name="Kono T."/>
            <person name="Mallez S."/>
            <person name="Becker A."/>
            <person name="Gohl D.M."/>
            <person name="Silverstein K.A.T."/>
            <person name="Koren S."/>
            <person name="Bechman K.B."/>
            <person name="Herman A."/>
            <person name="Abrahante J.E."/>
            <person name="Garbe J."/>
        </authorList>
    </citation>
    <scope>NUCLEOTIDE SEQUENCE</scope>
    <source>
        <strain evidence="1">Duluth1</strain>
        <tissue evidence="1">Whole animal</tissue>
    </source>
</reference>
<evidence type="ECO:0000313" key="2">
    <source>
        <dbReference type="Proteomes" id="UP000828390"/>
    </source>
</evidence>
<protein>
    <submittedName>
        <fullName evidence="1">Uncharacterized protein</fullName>
    </submittedName>
</protein>
<name>A0A9D4HD22_DREPO</name>